<proteinExistence type="predicted"/>
<dbReference type="EMBL" id="JACSQQ010000004">
    <property type="protein sequence ID" value="MBD7949374.1"/>
    <property type="molecule type" value="Genomic_DNA"/>
</dbReference>
<dbReference type="RefSeq" id="WP_225227655.1">
    <property type="nucleotide sequence ID" value="NZ_JACSQQ010000004.1"/>
</dbReference>
<comment type="caution">
    <text evidence="3">The sequence shown here is derived from an EMBL/GenBank/DDBJ whole genome shotgun (WGS) entry which is preliminary data.</text>
</comment>
<organism evidence="3 4">
    <name type="scientific">Oerskovia rustica</name>
    <dbReference type="NCBI Taxonomy" id="2762237"/>
    <lineage>
        <taxon>Bacteria</taxon>
        <taxon>Bacillati</taxon>
        <taxon>Actinomycetota</taxon>
        <taxon>Actinomycetes</taxon>
        <taxon>Micrococcales</taxon>
        <taxon>Cellulomonadaceae</taxon>
        <taxon>Oerskovia</taxon>
    </lineage>
</organism>
<gene>
    <name evidence="3" type="ORF">H9652_02985</name>
</gene>
<keyword evidence="2" id="KW-1133">Transmembrane helix</keyword>
<feature type="compositionally biased region" description="Low complexity" evidence="1">
    <location>
        <begin position="1"/>
        <end position="40"/>
    </location>
</feature>
<keyword evidence="2" id="KW-0812">Transmembrane</keyword>
<feature type="region of interest" description="Disordered" evidence="1">
    <location>
        <begin position="1"/>
        <end position="44"/>
    </location>
</feature>
<sequence>PTDPTDTTDPTDQGDPTDATDTTDPTDQGDQGDQADQADPSSVAEPAAALLLTTHTVPAQEALVASKSAATTTRTVTPVKVNHATVSSALAHTGAEVGAYALGAALLLGVGGVITVLARRTRRSER</sequence>
<keyword evidence="2" id="KW-0472">Membrane</keyword>
<reference evidence="3 4" key="1">
    <citation type="submission" date="2020-08" db="EMBL/GenBank/DDBJ databases">
        <title>A Genomic Blueprint of the Chicken Gut Microbiome.</title>
        <authorList>
            <person name="Gilroy R."/>
            <person name="Ravi A."/>
            <person name="Getino M."/>
            <person name="Pursley I."/>
            <person name="Horton D.L."/>
            <person name="Alikhan N.-F."/>
            <person name="Baker D."/>
            <person name="Gharbi K."/>
            <person name="Hall N."/>
            <person name="Watson M."/>
            <person name="Adriaenssens E.M."/>
            <person name="Foster-Nyarko E."/>
            <person name="Jarju S."/>
            <person name="Secka A."/>
            <person name="Antonio M."/>
            <person name="Oren A."/>
            <person name="Chaudhuri R."/>
            <person name="La Ragione R.M."/>
            <person name="Hildebrand F."/>
            <person name="Pallen M.J."/>
        </authorList>
    </citation>
    <scope>NUCLEOTIDE SEQUENCE [LARGE SCALE GENOMIC DNA]</scope>
    <source>
        <strain evidence="3 4">Sa4CUA1</strain>
    </source>
</reference>
<feature type="transmembrane region" description="Helical" evidence="2">
    <location>
        <begin position="97"/>
        <end position="118"/>
    </location>
</feature>
<evidence type="ECO:0000256" key="1">
    <source>
        <dbReference type="SAM" id="MobiDB-lite"/>
    </source>
</evidence>
<protein>
    <recommendedName>
        <fullName evidence="5">LPXTG cell wall anchor domain-containing protein</fullName>
    </recommendedName>
</protein>
<evidence type="ECO:0000313" key="3">
    <source>
        <dbReference type="EMBL" id="MBD7949374.1"/>
    </source>
</evidence>
<feature type="non-terminal residue" evidence="3">
    <location>
        <position position="1"/>
    </location>
</feature>
<evidence type="ECO:0008006" key="5">
    <source>
        <dbReference type="Google" id="ProtNLM"/>
    </source>
</evidence>
<name>A0ABR8RNK2_9CELL</name>
<keyword evidence="4" id="KW-1185">Reference proteome</keyword>
<evidence type="ECO:0000256" key="2">
    <source>
        <dbReference type="SAM" id="Phobius"/>
    </source>
</evidence>
<dbReference type="Proteomes" id="UP000641803">
    <property type="component" value="Unassembled WGS sequence"/>
</dbReference>
<accession>A0ABR8RNK2</accession>
<evidence type="ECO:0000313" key="4">
    <source>
        <dbReference type="Proteomes" id="UP000641803"/>
    </source>
</evidence>